<protein>
    <submittedName>
        <fullName evidence="1">Uncharacterized protein</fullName>
    </submittedName>
</protein>
<sequence>MSKVVQQDLNMLRVAVAIKRGIKEGIYLGCGNNGCVNGCTHNTSDNFIVKFCDEVMSKVVQQDLNMLRVAVAIKR</sequence>
<name>A0A397JX25_9GLOM</name>
<reference evidence="1 2" key="1">
    <citation type="submission" date="2018-08" db="EMBL/GenBank/DDBJ databases">
        <title>Genome and evolution of the arbuscular mycorrhizal fungus Diversispora epigaea (formerly Glomus versiforme) and its bacterial endosymbionts.</title>
        <authorList>
            <person name="Sun X."/>
            <person name="Fei Z."/>
            <person name="Harrison M."/>
        </authorList>
    </citation>
    <scope>NUCLEOTIDE SEQUENCE [LARGE SCALE GENOMIC DNA]</scope>
    <source>
        <strain evidence="1 2">IT104</strain>
    </source>
</reference>
<proteinExistence type="predicted"/>
<gene>
    <name evidence="1" type="ORF">Glove_9g36</name>
</gene>
<evidence type="ECO:0000313" key="2">
    <source>
        <dbReference type="Proteomes" id="UP000266861"/>
    </source>
</evidence>
<accession>A0A397JX25</accession>
<dbReference type="AlphaFoldDB" id="A0A397JX25"/>
<keyword evidence="2" id="KW-1185">Reference proteome</keyword>
<organism evidence="1 2">
    <name type="scientific">Diversispora epigaea</name>
    <dbReference type="NCBI Taxonomy" id="1348612"/>
    <lineage>
        <taxon>Eukaryota</taxon>
        <taxon>Fungi</taxon>
        <taxon>Fungi incertae sedis</taxon>
        <taxon>Mucoromycota</taxon>
        <taxon>Glomeromycotina</taxon>
        <taxon>Glomeromycetes</taxon>
        <taxon>Diversisporales</taxon>
        <taxon>Diversisporaceae</taxon>
        <taxon>Diversispora</taxon>
    </lineage>
</organism>
<comment type="caution">
    <text evidence="1">The sequence shown here is derived from an EMBL/GenBank/DDBJ whole genome shotgun (WGS) entry which is preliminary data.</text>
</comment>
<dbReference type="Proteomes" id="UP000266861">
    <property type="component" value="Unassembled WGS sequence"/>
</dbReference>
<dbReference type="EMBL" id="PQFF01000007">
    <property type="protein sequence ID" value="RHZ89834.1"/>
    <property type="molecule type" value="Genomic_DNA"/>
</dbReference>
<evidence type="ECO:0000313" key="1">
    <source>
        <dbReference type="EMBL" id="RHZ89834.1"/>
    </source>
</evidence>